<name>A0A7W4J9Z1_9PROT</name>
<dbReference type="InterPro" id="IPR036259">
    <property type="entry name" value="MFS_trans_sf"/>
</dbReference>
<keyword evidence="3" id="KW-1185">Reference proteome</keyword>
<feature type="transmembrane region" description="Helical" evidence="1">
    <location>
        <begin position="336"/>
        <end position="353"/>
    </location>
</feature>
<proteinExistence type="predicted"/>
<feature type="transmembrane region" description="Helical" evidence="1">
    <location>
        <begin position="274"/>
        <end position="297"/>
    </location>
</feature>
<feature type="transmembrane region" description="Helical" evidence="1">
    <location>
        <begin position="107"/>
        <end position="128"/>
    </location>
</feature>
<feature type="transmembrane region" description="Helical" evidence="1">
    <location>
        <begin position="51"/>
        <end position="72"/>
    </location>
</feature>
<feature type="transmembrane region" description="Helical" evidence="1">
    <location>
        <begin position="359"/>
        <end position="381"/>
    </location>
</feature>
<evidence type="ECO:0008006" key="4">
    <source>
        <dbReference type="Google" id="ProtNLM"/>
    </source>
</evidence>
<feature type="transmembrane region" description="Helical" evidence="1">
    <location>
        <begin position="243"/>
        <end position="267"/>
    </location>
</feature>
<accession>A0A7W4J9Z1</accession>
<sequence length="415" mass="43166">MTGMRALGHFPGRTLLLLSLGLSICSGCAYLGSSVMPFQIDALMSGLHQSASRAGMFGFFEIMSFAIFMMLLSRLKPRFSVVATAFLGAGLAIISSLLTASGPTSSVWTWGCAVIFGLAEALLGRSYVCAASASDNPERMYAISNGGGLLVLVAVIDAIPYATRTFGDLGVFVGIAAIVACIAPFMMTLRHAPAAPIVQNTEKLRLTRGAVALLFIWVGSSLGSSMAWSFAERVGRSIQLSADYIVLLSTVGIVSSVVVSLVAGALTRRLPREIILPLTLVGTGIGGLLACSAWNSWSYTIGVIVYWNCSMLSYAWLLGSAAALDHTGRLGTFCGGMDRMGYALGAPLGGLIVDHTSFMMLGIAGCAACIVSIPFGLPVLLKEIRHPGIVEQPAPPIATPGASLACRGGEAQGGD</sequence>
<feature type="transmembrane region" description="Helical" evidence="1">
    <location>
        <begin position="210"/>
        <end position="231"/>
    </location>
</feature>
<feature type="transmembrane region" description="Helical" evidence="1">
    <location>
        <begin position="79"/>
        <end position="101"/>
    </location>
</feature>
<protein>
    <recommendedName>
        <fullName evidence="4">MFS transporter</fullName>
    </recommendedName>
</protein>
<evidence type="ECO:0000313" key="3">
    <source>
        <dbReference type="Proteomes" id="UP000561066"/>
    </source>
</evidence>
<dbReference type="AlphaFoldDB" id="A0A7W4J9Z1"/>
<feature type="transmembrane region" description="Helical" evidence="1">
    <location>
        <begin position="169"/>
        <end position="189"/>
    </location>
</feature>
<keyword evidence="1" id="KW-1133">Transmembrane helix</keyword>
<keyword evidence="1" id="KW-0812">Transmembrane</keyword>
<feature type="transmembrane region" description="Helical" evidence="1">
    <location>
        <begin position="140"/>
        <end position="163"/>
    </location>
</feature>
<gene>
    <name evidence="2" type="ORF">HLH21_15835</name>
</gene>
<dbReference type="SUPFAM" id="SSF103473">
    <property type="entry name" value="MFS general substrate transporter"/>
    <property type="match status" value="1"/>
</dbReference>
<reference evidence="2 3" key="1">
    <citation type="submission" date="2020-04" db="EMBL/GenBank/DDBJ databases">
        <title>Description of novel Gluconacetobacter.</title>
        <authorList>
            <person name="Sombolestani A."/>
        </authorList>
    </citation>
    <scope>NUCLEOTIDE SEQUENCE [LARGE SCALE GENOMIC DNA]</scope>
    <source>
        <strain evidence="2 3">LMG 21312</strain>
    </source>
</reference>
<keyword evidence="1" id="KW-0472">Membrane</keyword>
<dbReference type="EMBL" id="JABEQH010000027">
    <property type="protein sequence ID" value="MBB2177378.1"/>
    <property type="molecule type" value="Genomic_DNA"/>
</dbReference>
<comment type="caution">
    <text evidence="2">The sequence shown here is derived from an EMBL/GenBank/DDBJ whole genome shotgun (WGS) entry which is preliminary data.</text>
</comment>
<organism evidence="2 3">
    <name type="scientific">Gluconacetobacter johannae</name>
    <dbReference type="NCBI Taxonomy" id="112140"/>
    <lineage>
        <taxon>Bacteria</taxon>
        <taxon>Pseudomonadati</taxon>
        <taxon>Pseudomonadota</taxon>
        <taxon>Alphaproteobacteria</taxon>
        <taxon>Acetobacterales</taxon>
        <taxon>Acetobacteraceae</taxon>
        <taxon>Gluconacetobacter</taxon>
    </lineage>
</organism>
<dbReference type="Proteomes" id="UP000561066">
    <property type="component" value="Unassembled WGS sequence"/>
</dbReference>
<dbReference type="RefSeq" id="WP_182944717.1">
    <property type="nucleotide sequence ID" value="NZ_JABEQH010000027.1"/>
</dbReference>
<dbReference type="Gene3D" id="1.20.1250.20">
    <property type="entry name" value="MFS general substrate transporter like domains"/>
    <property type="match status" value="1"/>
</dbReference>
<feature type="transmembrane region" description="Helical" evidence="1">
    <location>
        <begin position="303"/>
        <end position="324"/>
    </location>
</feature>
<evidence type="ECO:0000313" key="2">
    <source>
        <dbReference type="EMBL" id="MBB2177378.1"/>
    </source>
</evidence>
<evidence type="ECO:0000256" key="1">
    <source>
        <dbReference type="SAM" id="Phobius"/>
    </source>
</evidence>